<dbReference type="Proteomes" id="UP000092967">
    <property type="component" value="Chromosome"/>
</dbReference>
<keyword evidence="2" id="KW-1185">Reference proteome</keyword>
<accession>A0A1B1Y315</accession>
<evidence type="ECO:0000313" key="2">
    <source>
        <dbReference type="Proteomes" id="UP000092967"/>
    </source>
</evidence>
<name>A0A1B1Y315_9FLAO</name>
<evidence type="ECO:0000313" key="1">
    <source>
        <dbReference type="EMBL" id="ANW95166.1"/>
    </source>
</evidence>
<reference evidence="1 2" key="1">
    <citation type="submission" date="2016-02" db="EMBL/GenBank/DDBJ databases">
        <authorList>
            <person name="Wen L."/>
            <person name="He K."/>
            <person name="Yang H."/>
        </authorList>
    </citation>
    <scope>NUCLEOTIDE SEQUENCE [LARGE SCALE GENOMIC DNA]</scope>
    <source>
        <strain evidence="1 2">CZ1127</strain>
    </source>
</reference>
<dbReference type="AlphaFoldDB" id="A0A1B1Y315"/>
<dbReference type="STRING" id="1790137.AXE80_02185"/>
<dbReference type="EMBL" id="CP014224">
    <property type="protein sequence ID" value="ANW95166.1"/>
    <property type="molecule type" value="Genomic_DNA"/>
</dbReference>
<sequence>METFGKKLLSVSKKHNISTMITYGENICEYADNFEFDKLMNNLKKFPKLIEDLKKQIQN</sequence>
<gene>
    <name evidence="1" type="ORF">AXE80_02185</name>
</gene>
<protein>
    <submittedName>
        <fullName evidence="1">Uncharacterized protein</fullName>
    </submittedName>
</protein>
<dbReference type="KEGG" id="wfu:AXE80_02185"/>
<proteinExistence type="predicted"/>
<organism evidence="1 2">
    <name type="scientific">Wenyingzhuangia fucanilytica</name>
    <dbReference type="NCBI Taxonomy" id="1790137"/>
    <lineage>
        <taxon>Bacteria</taxon>
        <taxon>Pseudomonadati</taxon>
        <taxon>Bacteroidota</taxon>
        <taxon>Flavobacteriia</taxon>
        <taxon>Flavobacteriales</taxon>
        <taxon>Flavobacteriaceae</taxon>
        <taxon>Wenyingzhuangia</taxon>
    </lineage>
</organism>